<sequence length="168" mass="17450">MDRNELNRPLVTRSCTITPGPHKMTSRAGRRNTVGPPLSISSGSPTTQTASPNCPAQFPTKIKDVDPSTTTSSPDTSLTQSEFHTPPTSPPPSPSPLPSSPSSDFSFSDSNDLGSAGDSPYSQPEPNATSRSGSPLVILDSSEGTPGTTEGTQQSDGVRVGPDTPDQR</sequence>
<name>A0ACD3AVT4_9AGAR</name>
<protein>
    <submittedName>
        <fullName evidence="1">Uncharacterized protein</fullName>
    </submittedName>
</protein>
<reference evidence="1 2" key="1">
    <citation type="journal article" date="2019" name="Nat. Ecol. Evol.">
        <title>Megaphylogeny resolves global patterns of mushroom evolution.</title>
        <authorList>
            <person name="Varga T."/>
            <person name="Krizsan K."/>
            <person name="Foldi C."/>
            <person name="Dima B."/>
            <person name="Sanchez-Garcia M."/>
            <person name="Sanchez-Ramirez S."/>
            <person name="Szollosi G.J."/>
            <person name="Szarkandi J.G."/>
            <person name="Papp V."/>
            <person name="Albert L."/>
            <person name="Andreopoulos W."/>
            <person name="Angelini C."/>
            <person name="Antonin V."/>
            <person name="Barry K.W."/>
            <person name="Bougher N.L."/>
            <person name="Buchanan P."/>
            <person name="Buyck B."/>
            <person name="Bense V."/>
            <person name="Catcheside P."/>
            <person name="Chovatia M."/>
            <person name="Cooper J."/>
            <person name="Damon W."/>
            <person name="Desjardin D."/>
            <person name="Finy P."/>
            <person name="Geml J."/>
            <person name="Haridas S."/>
            <person name="Hughes K."/>
            <person name="Justo A."/>
            <person name="Karasinski D."/>
            <person name="Kautmanova I."/>
            <person name="Kiss B."/>
            <person name="Kocsube S."/>
            <person name="Kotiranta H."/>
            <person name="LaButti K.M."/>
            <person name="Lechner B.E."/>
            <person name="Liimatainen K."/>
            <person name="Lipzen A."/>
            <person name="Lukacs Z."/>
            <person name="Mihaltcheva S."/>
            <person name="Morgado L.N."/>
            <person name="Niskanen T."/>
            <person name="Noordeloos M.E."/>
            <person name="Ohm R.A."/>
            <person name="Ortiz-Santana B."/>
            <person name="Ovrebo C."/>
            <person name="Racz N."/>
            <person name="Riley R."/>
            <person name="Savchenko A."/>
            <person name="Shiryaev A."/>
            <person name="Soop K."/>
            <person name="Spirin V."/>
            <person name="Szebenyi C."/>
            <person name="Tomsovsky M."/>
            <person name="Tulloss R.E."/>
            <person name="Uehling J."/>
            <person name="Grigoriev I.V."/>
            <person name="Vagvolgyi C."/>
            <person name="Papp T."/>
            <person name="Martin F.M."/>
            <person name="Miettinen O."/>
            <person name="Hibbett D.S."/>
            <person name="Nagy L.G."/>
        </authorList>
    </citation>
    <scope>NUCLEOTIDE SEQUENCE [LARGE SCALE GENOMIC DNA]</scope>
    <source>
        <strain evidence="1 2">NL-1719</strain>
    </source>
</reference>
<dbReference type="Proteomes" id="UP000308600">
    <property type="component" value="Unassembled WGS sequence"/>
</dbReference>
<gene>
    <name evidence="1" type="ORF">BDN72DRAFT_878424</name>
</gene>
<proteinExistence type="predicted"/>
<keyword evidence="2" id="KW-1185">Reference proteome</keyword>
<accession>A0ACD3AVT4</accession>
<evidence type="ECO:0000313" key="1">
    <source>
        <dbReference type="EMBL" id="TFK69451.1"/>
    </source>
</evidence>
<organism evidence="1 2">
    <name type="scientific">Pluteus cervinus</name>
    <dbReference type="NCBI Taxonomy" id="181527"/>
    <lineage>
        <taxon>Eukaryota</taxon>
        <taxon>Fungi</taxon>
        <taxon>Dikarya</taxon>
        <taxon>Basidiomycota</taxon>
        <taxon>Agaricomycotina</taxon>
        <taxon>Agaricomycetes</taxon>
        <taxon>Agaricomycetidae</taxon>
        <taxon>Agaricales</taxon>
        <taxon>Pluteineae</taxon>
        <taxon>Pluteaceae</taxon>
        <taxon>Pluteus</taxon>
    </lineage>
</organism>
<evidence type="ECO:0000313" key="2">
    <source>
        <dbReference type="Proteomes" id="UP000308600"/>
    </source>
</evidence>
<dbReference type="EMBL" id="ML208330">
    <property type="protein sequence ID" value="TFK69451.1"/>
    <property type="molecule type" value="Genomic_DNA"/>
</dbReference>